<feature type="signal peptide" evidence="1">
    <location>
        <begin position="1"/>
        <end position="16"/>
    </location>
</feature>
<keyword evidence="3" id="KW-1185">Reference proteome</keyword>
<dbReference type="PATRIC" id="fig|1182568.3.peg.60"/>
<dbReference type="RefSeq" id="WP_064013500.1">
    <property type="nucleotide sequence ID" value="NZ_CP011387.1"/>
</dbReference>
<evidence type="ECO:0000256" key="1">
    <source>
        <dbReference type="SAM" id="SignalP"/>
    </source>
</evidence>
<accession>A0A172T5Y5</accession>
<feature type="chain" id="PRO_5008000397" description="Lipoprotein" evidence="1">
    <location>
        <begin position="17"/>
        <end position="172"/>
    </location>
</feature>
<protein>
    <recommendedName>
        <fullName evidence="4">Lipoprotein</fullName>
    </recommendedName>
</protein>
<dbReference type="Proteomes" id="UP000077363">
    <property type="component" value="Chromosome"/>
</dbReference>
<dbReference type="KEGG" id="dpu:SU48_00275"/>
<evidence type="ECO:0008006" key="4">
    <source>
        <dbReference type="Google" id="ProtNLM"/>
    </source>
</evidence>
<reference evidence="2 3" key="1">
    <citation type="submission" date="2015-01" db="EMBL/GenBank/DDBJ databases">
        <title>Deinococcus puniceus/DY1/ whole genome sequencing.</title>
        <authorList>
            <person name="Kim M.K."/>
            <person name="Srinivasan S."/>
            <person name="Lee J.-J."/>
        </authorList>
    </citation>
    <scope>NUCLEOTIDE SEQUENCE [LARGE SCALE GENOMIC DNA]</scope>
    <source>
        <strain evidence="2 3">DY1</strain>
    </source>
</reference>
<dbReference type="PROSITE" id="PS51257">
    <property type="entry name" value="PROKAR_LIPOPROTEIN"/>
    <property type="match status" value="1"/>
</dbReference>
<evidence type="ECO:0000313" key="2">
    <source>
        <dbReference type="EMBL" id="ANE42455.1"/>
    </source>
</evidence>
<name>A0A172T5Y5_9DEIO</name>
<proteinExistence type="predicted"/>
<dbReference type="AlphaFoldDB" id="A0A172T5Y5"/>
<dbReference type="EMBL" id="CP011387">
    <property type="protein sequence ID" value="ANE42455.1"/>
    <property type="molecule type" value="Genomic_DNA"/>
</dbReference>
<dbReference type="STRING" id="1182568.SU48_00275"/>
<gene>
    <name evidence="2" type="ORF">SU48_00275</name>
</gene>
<keyword evidence="1" id="KW-0732">Signal</keyword>
<organism evidence="2 3">
    <name type="scientific">Deinococcus puniceus</name>
    <dbReference type="NCBI Taxonomy" id="1182568"/>
    <lineage>
        <taxon>Bacteria</taxon>
        <taxon>Thermotogati</taxon>
        <taxon>Deinococcota</taxon>
        <taxon>Deinococci</taxon>
        <taxon>Deinococcales</taxon>
        <taxon>Deinococcaceae</taxon>
        <taxon>Deinococcus</taxon>
    </lineage>
</organism>
<evidence type="ECO:0000313" key="3">
    <source>
        <dbReference type="Proteomes" id="UP000077363"/>
    </source>
</evidence>
<sequence length="172" mass="18323">MRKSALLLLCVPLALAACGPRGIQAPDAYDVSGSLGGSWGTDPRLRLALVGAGFPEVVTNNSNLAQNVVSTGINTWNFGVDLPDVPGVAGVYQVVVYNDANNNASLDANEADRVARNQQWLIYSQVGGNVPATRFTPEMNVSQGWNLYDQRVAISTSNPRSGQKVTGYDLSR</sequence>
<dbReference type="OrthoDB" id="66382at2"/>